<dbReference type="InterPro" id="IPR040390">
    <property type="entry name" value="TIFY/JAZ"/>
</dbReference>
<dbReference type="PANTHER" id="PTHR33077">
    <property type="entry name" value="PROTEIN TIFY 4A-RELATED-RELATED"/>
    <property type="match status" value="1"/>
</dbReference>
<dbReference type="PROSITE" id="PS51320">
    <property type="entry name" value="TIFY"/>
    <property type="match status" value="1"/>
</dbReference>
<comment type="caution">
    <text evidence="5">The sequence shown here is derived from an EMBL/GenBank/DDBJ whole genome shotgun (WGS) entry which is preliminary data.</text>
</comment>
<gene>
    <name evidence="5" type="ORF">SHERM_17477</name>
</gene>
<proteinExistence type="inferred from homology"/>
<feature type="region of interest" description="Disordered" evidence="3">
    <location>
        <begin position="14"/>
        <end position="38"/>
    </location>
</feature>
<dbReference type="GO" id="GO:2000022">
    <property type="term" value="P:regulation of jasmonic acid mediated signaling pathway"/>
    <property type="evidence" value="ECO:0007669"/>
    <property type="project" value="UniProtKB-UniRule"/>
</dbReference>
<accession>A0A9N7MXQ9</accession>
<evidence type="ECO:0000313" key="5">
    <source>
        <dbReference type="EMBL" id="CAA0818105.1"/>
    </source>
</evidence>
<dbReference type="EMBL" id="CACSLK010016728">
    <property type="protein sequence ID" value="CAA0818105.1"/>
    <property type="molecule type" value="Genomic_DNA"/>
</dbReference>
<dbReference type="Pfam" id="PF06200">
    <property type="entry name" value="tify"/>
    <property type="match status" value="1"/>
</dbReference>
<evidence type="ECO:0000313" key="6">
    <source>
        <dbReference type="Proteomes" id="UP001153555"/>
    </source>
</evidence>
<dbReference type="GO" id="GO:0009611">
    <property type="term" value="P:response to wounding"/>
    <property type="evidence" value="ECO:0007669"/>
    <property type="project" value="UniProtKB-UniRule"/>
</dbReference>
<comment type="subcellular location">
    <subcellularLocation>
        <location evidence="2">Nucleus</location>
    </subcellularLocation>
</comment>
<dbReference type="AlphaFoldDB" id="A0A9N7MXQ9"/>
<feature type="region of interest" description="Disordered" evidence="3">
    <location>
        <begin position="179"/>
        <end position="210"/>
    </location>
</feature>
<comment type="similarity">
    <text evidence="1 2">Belongs to the TIFY/JAZ family.</text>
</comment>
<dbReference type="InterPro" id="IPR010399">
    <property type="entry name" value="Tify_dom"/>
</dbReference>
<dbReference type="SMART" id="SM00979">
    <property type="entry name" value="TIFY"/>
    <property type="match status" value="1"/>
</dbReference>
<keyword evidence="2" id="KW-1184">Jasmonic acid signaling pathway</keyword>
<protein>
    <recommendedName>
        <fullName evidence="2">Protein TIFY</fullName>
    </recommendedName>
    <alternativeName>
        <fullName evidence="2">Jasmonate ZIM domain-containing protein</fullName>
    </alternativeName>
</protein>
<dbReference type="Proteomes" id="UP001153555">
    <property type="component" value="Unassembled WGS sequence"/>
</dbReference>
<feature type="region of interest" description="Disordered" evidence="3">
    <location>
        <begin position="321"/>
        <end position="343"/>
    </location>
</feature>
<dbReference type="GO" id="GO:0031347">
    <property type="term" value="P:regulation of defense response"/>
    <property type="evidence" value="ECO:0007669"/>
    <property type="project" value="UniProtKB-UniRule"/>
</dbReference>
<feature type="compositionally biased region" description="Polar residues" evidence="3">
    <location>
        <begin position="27"/>
        <end position="36"/>
    </location>
</feature>
<feature type="domain" description="Tify" evidence="4">
    <location>
        <begin position="142"/>
        <end position="177"/>
    </location>
</feature>
<evidence type="ECO:0000256" key="3">
    <source>
        <dbReference type="SAM" id="MobiDB-lite"/>
    </source>
</evidence>
<evidence type="ECO:0000256" key="1">
    <source>
        <dbReference type="ARBA" id="ARBA00008614"/>
    </source>
</evidence>
<dbReference type="Pfam" id="PF09425">
    <property type="entry name" value="Jas_motif"/>
    <property type="match status" value="1"/>
</dbReference>
<dbReference type="OrthoDB" id="1939212at2759"/>
<dbReference type="InterPro" id="IPR018467">
    <property type="entry name" value="CCT_CS"/>
</dbReference>
<reference evidence="5" key="1">
    <citation type="submission" date="2019-12" db="EMBL/GenBank/DDBJ databases">
        <authorList>
            <person name="Scholes J."/>
        </authorList>
    </citation>
    <scope>NUCLEOTIDE SEQUENCE</scope>
</reference>
<feature type="compositionally biased region" description="Pro residues" evidence="3">
    <location>
        <begin position="180"/>
        <end position="210"/>
    </location>
</feature>
<comment type="function">
    <text evidence="2">Repressor of jasmonate responses.</text>
</comment>
<keyword evidence="2" id="KW-0539">Nucleus</keyword>
<comment type="domain">
    <text evidence="2">The jas domain is required for interaction with COI1.</text>
</comment>
<name>A0A9N7MXQ9_STRHE</name>
<dbReference type="PANTHER" id="PTHR33077:SF90">
    <property type="entry name" value="PROTEIN TIFY 7"/>
    <property type="match status" value="1"/>
</dbReference>
<sequence length="343" mass="36609">MQWPFSKMGGSSILSFRGVQEERRTTGTDSRASNLSPAMKSTEAFDLAQKNIFGENQGGVRHTMSTYPSMHHDSYALHRPVTNQTSLTMSPASTTSSYQSVIPTSRQNLINSQPLSVTPFTNPVPAVPSNSPVVGTTDLRNATSSGAQLTIFYNGSVCVYDNVAPEKAQAIMLLAGNGPPATPSTTPPPPPVQKSIPPATPSTTPPPPPVQKTIPMHNVVDRFFMGQPYCPPPNRSSPVPVNPISVARPVVRPISVNNDASVAKPSAVTIVPSSPNPEPVKVVNSIASIASTTITPDAVPQFRRKSLARFLEKRKERVVCASPYGEKPEKPDCNKPGAGQLKL</sequence>
<evidence type="ECO:0000256" key="2">
    <source>
        <dbReference type="RuleBase" id="RU369065"/>
    </source>
</evidence>
<evidence type="ECO:0000259" key="4">
    <source>
        <dbReference type="PROSITE" id="PS51320"/>
    </source>
</evidence>
<keyword evidence="6" id="KW-1185">Reference proteome</keyword>
<dbReference type="GO" id="GO:0005634">
    <property type="term" value="C:nucleus"/>
    <property type="evidence" value="ECO:0007669"/>
    <property type="project" value="UniProtKB-SubCell"/>
</dbReference>
<organism evidence="5 6">
    <name type="scientific">Striga hermonthica</name>
    <name type="common">Purple witchweed</name>
    <name type="synonym">Buchnera hermonthica</name>
    <dbReference type="NCBI Taxonomy" id="68872"/>
    <lineage>
        <taxon>Eukaryota</taxon>
        <taxon>Viridiplantae</taxon>
        <taxon>Streptophyta</taxon>
        <taxon>Embryophyta</taxon>
        <taxon>Tracheophyta</taxon>
        <taxon>Spermatophyta</taxon>
        <taxon>Magnoliopsida</taxon>
        <taxon>eudicotyledons</taxon>
        <taxon>Gunneridae</taxon>
        <taxon>Pentapetalae</taxon>
        <taxon>asterids</taxon>
        <taxon>lamiids</taxon>
        <taxon>Lamiales</taxon>
        <taxon>Orobanchaceae</taxon>
        <taxon>Buchnereae</taxon>
        <taxon>Striga</taxon>
    </lineage>
</organism>